<dbReference type="InterPro" id="IPR006139">
    <property type="entry name" value="D-isomer_2_OHA_DH_cat_dom"/>
</dbReference>
<gene>
    <name evidence="8" type="primary">gyaR</name>
    <name evidence="7" type="ORF">KL86DES1_21357</name>
    <name evidence="8" type="ORF">KL86DES1_22120</name>
</gene>
<dbReference type="GO" id="GO:0005829">
    <property type="term" value="C:cytosol"/>
    <property type="evidence" value="ECO:0007669"/>
    <property type="project" value="TreeGrafter"/>
</dbReference>
<keyword evidence="2 4" id="KW-0560">Oxidoreductase</keyword>
<dbReference type="EMBL" id="FMJC01000002">
    <property type="protein sequence ID" value="SCM74732.1"/>
    <property type="molecule type" value="Genomic_DNA"/>
</dbReference>
<evidence type="ECO:0000259" key="5">
    <source>
        <dbReference type="Pfam" id="PF00389"/>
    </source>
</evidence>
<dbReference type="CDD" id="cd05301">
    <property type="entry name" value="GDH"/>
    <property type="match status" value="1"/>
</dbReference>
<feature type="domain" description="D-isomer specific 2-hydroxyacid dehydrogenase catalytic" evidence="5">
    <location>
        <begin position="6"/>
        <end position="317"/>
    </location>
</feature>
<evidence type="ECO:0000256" key="4">
    <source>
        <dbReference type="RuleBase" id="RU003719"/>
    </source>
</evidence>
<dbReference type="AlphaFoldDB" id="A0A212LAX7"/>
<protein>
    <submittedName>
        <fullName evidence="8">Glyoxylate reductase</fullName>
        <ecNumber evidence="8">1.1.1.26</ecNumber>
    </submittedName>
</protein>
<dbReference type="EMBL" id="FMJC01000002">
    <property type="protein sequence ID" value="SCM73536.1"/>
    <property type="molecule type" value="Genomic_DNA"/>
</dbReference>
<dbReference type="FunFam" id="3.40.50.720:FF:000203">
    <property type="entry name" value="D-3-phosphoglycerate dehydrogenase (SerA)"/>
    <property type="match status" value="1"/>
</dbReference>
<organism evidence="8">
    <name type="scientific">uncultured Desulfovibrio sp</name>
    <dbReference type="NCBI Taxonomy" id="167968"/>
    <lineage>
        <taxon>Bacteria</taxon>
        <taxon>Pseudomonadati</taxon>
        <taxon>Thermodesulfobacteriota</taxon>
        <taxon>Desulfovibrionia</taxon>
        <taxon>Desulfovibrionales</taxon>
        <taxon>Desulfovibrionaceae</taxon>
        <taxon>Desulfovibrio</taxon>
        <taxon>environmental samples</taxon>
    </lineage>
</organism>
<dbReference type="PANTHER" id="PTHR10996">
    <property type="entry name" value="2-HYDROXYACID DEHYDROGENASE-RELATED"/>
    <property type="match status" value="1"/>
</dbReference>
<dbReference type="RefSeq" id="WP_179981302.1">
    <property type="nucleotide sequence ID" value="NZ_LT608333.1"/>
</dbReference>
<dbReference type="EC" id="1.1.1.26" evidence="8"/>
<dbReference type="GO" id="GO:0051287">
    <property type="term" value="F:NAD binding"/>
    <property type="evidence" value="ECO:0007669"/>
    <property type="project" value="InterPro"/>
</dbReference>
<dbReference type="InterPro" id="IPR050223">
    <property type="entry name" value="D-isomer_2-hydroxyacid_DH"/>
</dbReference>
<evidence type="ECO:0000256" key="2">
    <source>
        <dbReference type="ARBA" id="ARBA00023002"/>
    </source>
</evidence>
<dbReference type="GO" id="GO:0016618">
    <property type="term" value="F:hydroxypyruvate reductase [NAD(P)H] activity"/>
    <property type="evidence" value="ECO:0007669"/>
    <property type="project" value="TreeGrafter"/>
</dbReference>
<dbReference type="InterPro" id="IPR036291">
    <property type="entry name" value="NAD(P)-bd_dom_sf"/>
</dbReference>
<feature type="domain" description="D-isomer specific 2-hydroxyacid dehydrogenase NAD-binding" evidence="6">
    <location>
        <begin position="110"/>
        <end position="285"/>
    </location>
</feature>
<evidence type="ECO:0000259" key="6">
    <source>
        <dbReference type="Pfam" id="PF02826"/>
    </source>
</evidence>
<dbReference type="PANTHER" id="PTHR10996:SF178">
    <property type="entry name" value="2-HYDROXYACID DEHYDROGENASE YGL185C-RELATED"/>
    <property type="match status" value="1"/>
</dbReference>
<name>A0A212LAX7_9BACT</name>
<accession>A0A212LAX7</accession>
<evidence type="ECO:0000256" key="3">
    <source>
        <dbReference type="ARBA" id="ARBA00023027"/>
    </source>
</evidence>
<dbReference type="Gene3D" id="3.40.50.720">
    <property type="entry name" value="NAD(P)-binding Rossmann-like Domain"/>
    <property type="match status" value="2"/>
</dbReference>
<dbReference type="Pfam" id="PF00389">
    <property type="entry name" value="2-Hacid_dh"/>
    <property type="match status" value="1"/>
</dbReference>
<reference evidence="8" key="1">
    <citation type="submission" date="2016-08" db="EMBL/GenBank/DDBJ databases">
        <authorList>
            <person name="Seilhamer J.J."/>
        </authorList>
    </citation>
    <scope>NUCLEOTIDE SEQUENCE</scope>
    <source>
        <strain evidence="8">86-1</strain>
    </source>
</reference>
<sequence>MTKPRVFVTRSVLPEALDLLRTRCQVDVGPAEGLSGKALIDAVSGVDAVIATLQHLDSDVMEALAPTCKIISSYGVGYDHIPVAEATRLGIWVTHNPDAVTTDTADLAWALMLGVARKLRDGDLTVRNDETPWGVTIHMGLRVSGKTLGIVGSGRIALAVAKRAQGFNMRLSYTGRHKNEAFEAATGAQYLSKEELLASSDFVSLHIPLTDETRHYISTPELSLMRPHAILINTARGPVVDEEALVIALKEGRIAGAGLDVFENEPHAHPALRTMNTVLMTPHRGVATIDSHVDMGESSARKIFDALEGRMPQDCLNPQARKPSVV</sequence>
<dbReference type="InterPro" id="IPR006140">
    <property type="entry name" value="D-isomer_DH_NAD-bd"/>
</dbReference>
<keyword evidence="3" id="KW-0520">NAD</keyword>
<evidence type="ECO:0000313" key="7">
    <source>
        <dbReference type="EMBL" id="SCM73536.1"/>
    </source>
</evidence>
<dbReference type="SUPFAM" id="SSF52283">
    <property type="entry name" value="Formate/glycerate dehydrogenase catalytic domain-like"/>
    <property type="match status" value="1"/>
</dbReference>
<comment type="similarity">
    <text evidence="1 4">Belongs to the D-isomer specific 2-hydroxyacid dehydrogenase family.</text>
</comment>
<dbReference type="SUPFAM" id="SSF51735">
    <property type="entry name" value="NAD(P)-binding Rossmann-fold domains"/>
    <property type="match status" value="1"/>
</dbReference>
<evidence type="ECO:0000256" key="1">
    <source>
        <dbReference type="ARBA" id="ARBA00005854"/>
    </source>
</evidence>
<dbReference type="GO" id="GO:0030267">
    <property type="term" value="F:glyoxylate reductase (NADPH) activity"/>
    <property type="evidence" value="ECO:0007669"/>
    <property type="project" value="TreeGrafter"/>
</dbReference>
<proteinExistence type="inferred from homology"/>
<evidence type="ECO:0000313" key="8">
    <source>
        <dbReference type="EMBL" id="SCM74732.1"/>
    </source>
</evidence>
<dbReference type="Pfam" id="PF02826">
    <property type="entry name" value="2-Hacid_dh_C"/>
    <property type="match status" value="1"/>
</dbReference>
<dbReference type="GO" id="GO:0047964">
    <property type="term" value="F:glyoxylate reductase (NADH) activity"/>
    <property type="evidence" value="ECO:0007669"/>
    <property type="project" value="UniProtKB-EC"/>
</dbReference>